<keyword evidence="5" id="KW-1133">Transmembrane helix</keyword>
<evidence type="ECO:0000256" key="3">
    <source>
        <dbReference type="ARBA" id="ARBA00022737"/>
    </source>
</evidence>
<evidence type="ECO:0000313" key="8">
    <source>
        <dbReference type="Proteomes" id="UP000037069"/>
    </source>
</evidence>
<sequence length="475" mass="53772">MHISYKFGLFLIFILSISFYHTRAAPVTNETSAYDDEYHDNYDDDYYDDTEDTKSKASTPSSINPITTTTKSSSFIFNLLDIPQRNNHVIEPSCPKACFCLEDFKYIKCSNAGLKEIPRDIPTTAAIIDLSHNEIQEIKKTDFAHRSKLQEINLNYNHIEKLEQEVFVDLPRLQRLKLSNNFLTSIDPDTFTGASDLSLLDLSNNSIVLNDHKSFLNQPSLLELNCRNCSWTELYDETFKNTSSLTALRIDLNDFNKKINTKAFVPLKNLIKLRLPELDAHSTEELCNLLKFIDNIGFKHFDVSCYELVLGATYNESLILATEPPYKKPKLELEIEEEIKKRNKADTDRELKATDSKQLDKTKQTKKQETSTMSSNQTLAAEFSNNTDDVLQAGVVPPSGEDPEKPYQVPISQEAINFMLIGLMVISVIGIIIGIICRKDVGGIKTKCCRTKKPLDEKTTEAGSPGEEIPLNKLT</sequence>
<name>A0A0L0C8X8_LUCCU</name>
<dbReference type="OMA" id="YVQCANA"/>
<keyword evidence="1" id="KW-0433">Leucine-rich repeat</keyword>
<feature type="region of interest" description="Disordered" evidence="4">
    <location>
        <begin position="344"/>
        <end position="376"/>
    </location>
</feature>
<feature type="chain" id="PRO_5005535895" description="LRRNT domain-containing protein" evidence="6">
    <location>
        <begin position="25"/>
        <end position="475"/>
    </location>
</feature>
<comment type="caution">
    <text evidence="7">The sequence shown here is derived from an EMBL/GenBank/DDBJ whole genome shotgun (WGS) entry which is preliminary data.</text>
</comment>
<keyword evidence="2 6" id="KW-0732">Signal</keyword>
<evidence type="ECO:0000256" key="6">
    <source>
        <dbReference type="SAM" id="SignalP"/>
    </source>
</evidence>
<gene>
    <name evidence="7" type="ORF">FF38_03438</name>
</gene>
<feature type="transmembrane region" description="Helical" evidence="5">
    <location>
        <begin position="415"/>
        <end position="437"/>
    </location>
</feature>
<evidence type="ECO:0000256" key="5">
    <source>
        <dbReference type="SAM" id="Phobius"/>
    </source>
</evidence>
<evidence type="ECO:0000313" key="7">
    <source>
        <dbReference type="EMBL" id="KNC27854.1"/>
    </source>
</evidence>
<organism evidence="7 8">
    <name type="scientific">Lucilia cuprina</name>
    <name type="common">Green bottle fly</name>
    <name type="synonym">Australian sheep blowfly</name>
    <dbReference type="NCBI Taxonomy" id="7375"/>
    <lineage>
        <taxon>Eukaryota</taxon>
        <taxon>Metazoa</taxon>
        <taxon>Ecdysozoa</taxon>
        <taxon>Arthropoda</taxon>
        <taxon>Hexapoda</taxon>
        <taxon>Insecta</taxon>
        <taxon>Pterygota</taxon>
        <taxon>Neoptera</taxon>
        <taxon>Endopterygota</taxon>
        <taxon>Diptera</taxon>
        <taxon>Brachycera</taxon>
        <taxon>Muscomorpha</taxon>
        <taxon>Oestroidea</taxon>
        <taxon>Calliphoridae</taxon>
        <taxon>Luciliinae</taxon>
        <taxon>Lucilia</taxon>
    </lineage>
</organism>
<evidence type="ECO:0000256" key="1">
    <source>
        <dbReference type="ARBA" id="ARBA00022614"/>
    </source>
</evidence>
<feature type="region of interest" description="Disordered" evidence="4">
    <location>
        <begin position="455"/>
        <end position="475"/>
    </location>
</feature>
<keyword evidence="8" id="KW-1185">Reference proteome</keyword>
<keyword evidence="3" id="KW-0677">Repeat</keyword>
<dbReference type="InterPro" id="IPR050328">
    <property type="entry name" value="Dev_Immune_Receptor"/>
</dbReference>
<feature type="compositionally biased region" description="Basic and acidic residues" evidence="4">
    <location>
        <begin position="344"/>
        <end position="369"/>
    </location>
</feature>
<dbReference type="InterPro" id="IPR001611">
    <property type="entry name" value="Leu-rich_rpt"/>
</dbReference>
<proteinExistence type="predicted"/>
<dbReference type="InterPro" id="IPR032675">
    <property type="entry name" value="LRR_dom_sf"/>
</dbReference>
<dbReference type="PANTHER" id="PTHR24373:SF275">
    <property type="entry name" value="TIR DOMAIN-CONTAINING PROTEIN"/>
    <property type="match status" value="1"/>
</dbReference>
<keyword evidence="5" id="KW-0472">Membrane</keyword>
<dbReference type="SMART" id="SM00369">
    <property type="entry name" value="LRR_TYP"/>
    <property type="match status" value="2"/>
</dbReference>
<dbReference type="STRING" id="7375.A0A0L0C8X8"/>
<protein>
    <recommendedName>
        <fullName evidence="9">LRRNT domain-containing protein</fullName>
    </recommendedName>
</protein>
<dbReference type="AlphaFoldDB" id="A0A0L0C8X8"/>
<keyword evidence="5" id="KW-0812">Transmembrane</keyword>
<reference evidence="7 8" key="1">
    <citation type="journal article" date="2015" name="Nat. Commun.">
        <title>Lucilia cuprina genome unlocks parasitic fly biology to underpin future interventions.</title>
        <authorList>
            <person name="Anstead C.A."/>
            <person name="Korhonen P.K."/>
            <person name="Young N.D."/>
            <person name="Hall R.S."/>
            <person name="Jex A.R."/>
            <person name="Murali S.C."/>
            <person name="Hughes D.S."/>
            <person name="Lee S.F."/>
            <person name="Perry T."/>
            <person name="Stroehlein A.J."/>
            <person name="Ansell B.R."/>
            <person name="Breugelmans B."/>
            <person name="Hofmann A."/>
            <person name="Qu J."/>
            <person name="Dugan S."/>
            <person name="Lee S.L."/>
            <person name="Chao H."/>
            <person name="Dinh H."/>
            <person name="Han Y."/>
            <person name="Doddapaneni H.V."/>
            <person name="Worley K.C."/>
            <person name="Muzny D.M."/>
            <person name="Ioannidis P."/>
            <person name="Waterhouse R.M."/>
            <person name="Zdobnov E.M."/>
            <person name="James P.J."/>
            <person name="Bagnall N.H."/>
            <person name="Kotze A.C."/>
            <person name="Gibbs R.A."/>
            <person name="Richards S."/>
            <person name="Batterham P."/>
            <person name="Gasser R.B."/>
        </authorList>
    </citation>
    <scope>NUCLEOTIDE SEQUENCE [LARGE SCALE GENOMIC DNA]</scope>
    <source>
        <strain evidence="7 8">LS</strain>
        <tissue evidence="7">Full body</tissue>
    </source>
</reference>
<dbReference type="SUPFAM" id="SSF52058">
    <property type="entry name" value="L domain-like"/>
    <property type="match status" value="1"/>
</dbReference>
<dbReference type="PANTHER" id="PTHR24373">
    <property type="entry name" value="SLIT RELATED LEUCINE-RICH REPEAT NEURONAL PROTEIN"/>
    <property type="match status" value="1"/>
</dbReference>
<dbReference type="OrthoDB" id="694479at2759"/>
<dbReference type="PROSITE" id="PS51450">
    <property type="entry name" value="LRR"/>
    <property type="match status" value="2"/>
</dbReference>
<evidence type="ECO:0000256" key="2">
    <source>
        <dbReference type="ARBA" id="ARBA00022729"/>
    </source>
</evidence>
<dbReference type="Gene3D" id="3.80.10.10">
    <property type="entry name" value="Ribonuclease Inhibitor"/>
    <property type="match status" value="1"/>
</dbReference>
<evidence type="ECO:0000256" key="4">
    <source>
        <dbReference type="SAM" id="MobiDB-lite"/>
    </source>
</evidence>
<dbReference type="Pfam" id="PF13855">
    <property type="entry name" value="LRR_8"/>
    <property type="match status" value="1"/>
</dbReference>
<dbReference type="Proteomes" id="UP000037069">
    <property type="component" value="Unassembled WGS sequence"/>
</dbReference>
<feature type="signal peptide" evidence="6">
    <location>
        <begin position="1"/>
        <end position="24"/>
    </location>
</feature>
<accession>A0A0L0C8X8</accession>
<evidence type="ECO:0008006" key="9">
    <source>
        <dbReference type="Google" id="ProtNLM"/>
    </source>
</evidence>
<dbReference type="EMBL" id="JRES01000836">
    <property type="protein sequence ID" value="KNC27854.1"/>
    <property type="molecule type" value="Genomic_DNA"/>
</dbReference>
<dbReference type="InterPro" id="IPR003591">
    <property type="entry name" value="Leu-rich_rpt_typical-subtyp"/>
</dbReference>
<dbReference type="FunFam" id="3.80.10.10:FF:000082">
    <property type="entry name" value="Leucine-rich repeat-containing 24"/>
    <property type="match status" value="1"/>
</dbReference>